<dbReference type="SMART" id="SM00710">
    <property type="entry name" value="PbH1"/>
    <property type="match status" value="6"/>
</dbReference>
<evidence type="ECO:0000256" key="16">
    <source>
        <dbReference type="SAM" id="SignalP"/>
    </source>
</evidence>
<name>A0A8J5FF96_ZINOF</name>
<evidence type="ECO:0000256" key="3">
    <source>
        <dbReference type="ARBA" id="ARBA00022512"/>
    </source>
</evidence>
<dbReference type="Pfam" id="PF00295">
    <property type="entry name" value="Glyco_hydro_28"/>
    <property type="match status" value="1"/>
</dbReference>
<evidence type="ECO:0000256" key="2">
    <source>
        <dbReference type="ARBA" id="ARBA00008834"/>
    </source>
</evidence>
<dbReference type="FunFam" id="2.160.20.10:FF:000004">
    <property type="entry name" value="Pectin lyase-like superfamily protein"/>
    <property type="match status" value="1"/>
</dbReference>
<keyword evidence="16" id="KW-0732">Signal</keyword>
<dbReference type="EC" id="3.2.1.67" evidence="8"/>
<reference evidence="17 18" key="1">
    <citation type="submission" date="2020-08" db="EMBL/GenBank/DDBJ databases">
        <title>Plant Genome Project.</title>
        <authorList>
            <person name="Zhang R.-G."/>
        </authorList>
    </citation>
    <scope>NUCLEOTIDE SEQUENCE [LARGE SCALE GENOMIC DNA]</scope>
    <source>
        <tissue evidence="17">Rhizome</tissue>
    </source>
</reference>
<dbReference type="InterPro" id="IPR011050">
    <property type="entry name" value="Pectin_lyase_fold/virulence"/>
</dbReference>
<evidence type="ECO:0000256" key="4">
    <source>
        <dbReference type="ARBA" id="ARBA00022525"/>
    </source>
</evidence>
<organism evidence="17 18">
    <name type="scientific">Zingiber officinale</name>
    <name type="common">Ginger</name>
    <name type="synonym">Amomum zingiber</name>
    <dbReference type="NCBI Taxonomy" id="94328"/>
    <lineage>
        <taxon>Eukaryota</taxon>
        <taxon>Viridiplantae</taxon>
        <taxon>Streptophyta</taxon>
        <taxon>Embryophyta</taxon>
        <taxon>Tracheophyta</taxon>
        <taxon>Spermatophyta</taxon>
        <taxon>Magnoliopsida</taxon>
        <taxon>Liliopsida</taxon>
        <taxon>Zingiberales</taxon>
        <taxon>Zingiberaceae</taxon>
        <taxon>Zingiber</taxon>
    </lineage>
</organism>
<evidence type="ECO:0000256" key="14">
    <source>
        <dbReference type="RuleBase" id="RU361169"/>
    </source>
</evidence>
<dbReference type="GO" id="GO:0005975">
    <property type="term" value="P:carbohydrate metabolic process"/>
    <property type="evidence" value="ECO:0007669"/>
    <property type="project" value="InterPro"/>
</dbReference>
<keyword evidence="4" id="KW-0964">Secreted</keyword>
<dbReference type="InterPro" id="IPR006626">
    <property type="entry name" value="PbH1"/>
</dbReference>
<evidence type="ECO:0000256" key="9">
    <source>
        <dbReference type="ARBA" id="ARBA00043142"/>
    </source>
</evidence>
<dbReference type="GO" id="GO:0071555">
    <property type="term" value="P:cell wall organization"/>
    <property type="evidence" value="ECO:0007669"/>
    <property type="project" value="UniProtKB-KW"/>
</dbReference>
<evidence type="ECO:0000256" key="12">
    <source>
        <dbReference type="ARBA" id="ARBA00068298"/>
    </source>
</evidence>
<dbReference type="Gene3D" id="2.160.20.10">
    <property type="entry name" value="Single-stranded right-handed beta-helix, Pectin lyase-like"/>
    <property type="match status" value="1"/>
</dbReference>
<evidence type="ECO:0000256" key="7">
    <source>
        <dbReference type="ARBA" id="ARBA00023316"/>
    </source>
</evidence>
<comment type="subcellular location">
    <subcellularLocation>
        <location evidence="1">Secreted</location>
        <location evidence="1">Cell wall</location>
    </subcellularLocation>
</comment>
<keyword evidence="5 14" id="KW-0378">Hydrolase</keyword>
<keyword evidence="6 14" id="KW-0326">Glycosidase</keyword>
<feature type="region of interest" description="Disordered" evidence="15">
    <location>
        <begin position="458"/>
        <end position="491"/>
    </location>
</feature>
<dbReference type="GO" id="GO:0047911">
    <property type="term" value="F:galacturan 1,4-alpha-galacturonidase activity"/>
    <property type="evidence" value="ECO:0007669"/>
    <property type="project" value="UniProtKB-EC"/>
</dbReference>
<accession>A0A8J5FF96</accession>
<evidence type="ECO:0000256" key="11">
    <source>
        <dbReference type="ARBA" id="ARBA00057651"/>
    </source>
</evidence>
<keyword evidence="7" id="KW-0961">Cell wall biogenesis/degradation</keyword>
<comment type="catalytic activity">
    <reaction evidence="10">
        <text>[(1-&gt;4)-alpha-D-galacturonosyl](n) + H2O = alpha-D-galacturonate + [(1-&gt;4)-alpha-D-galacturonosyl](n-1)</text>
        <dbReference type="Rhea" id="RHEA:14117"/>
        <dbReference type="Rhea" id="RHEA-COMP:14570"/>
        <dbReference type="Rhea" id="RHEA-COMP:14572"/>
        <dbReference type="ChEBI" id="CHEBI:15377"/>
        <dbReference type="ChEBI" id="CHEBI:58658"/>
        <dbReference type="ChEBI" id="CHEBI:140523"/>
        <dbReference type="EC" id="3.2.1.67"/>
    </reaction>
</comment>
<comment type="caution">
    <text evidence="17">The sequence shown here is derived from an EMBL/GenBank/DDBJ whole genome shotgun (WGS) entry which is preliminary data.</text>
</comment>
<dbReference type="GO" id="GO:0004650">
    <property type="term" value="F:polygalacturonase activity"/>
    <property type="evidence" value="ECO:0007669"/>
    <property type="project" value="InterPro"/>
</dbReference>
<proteinExistence type="inferred from homology"/>
<keyword evidence="3" id="KW-0134">Cell wall</keyword>
<dbReference type="InterPro" id="IPR012334">
    <property type="entry name" value="Pectin_lyas_fold"/>
</dbReference>
<dbReference type="EMBL" id="JACMSC010000014">
    <property type="protein sequence ID" value="KAG6488547.1"/>
    <property type="molecule type" value="Genomic_DNA"/>
</dbReference>
<dbReference type="PANTHER" id="PTHR31375">
    <property type="match status" value="1"/>
</dbReference>
<dbReference type="Proteomes" id="UP000734854">
    <property type="component" value="Unassembled WGS sequence"/>
</dbReference>
<sequence length="491" mass="51676">MSQLKKPVILLFLTIISATHASPGEVHDIVDYGARPDRPRFDSSDSLLRAWAAACESTGSPTVSVPAGDFLVHQATFAGPCKSSEITVRIGGTLVAPSGYGGESWIVFDNVEGLSVYGGTIDGRGGALWACKAAGGRHCPAGATSLKIMNSKDVVLSGLTSVNSERFHVVIHGCEHVTVHGVRISAAGSSPNTDGIHVQMSTDVTITAASIRTGDDCVSIGPGTTNLWIEQVVCGPGHGISIGSLGKEYEEKGVENVTVKTTVFTGTENGLRIKTWGRPSQGFVKGVVFENSIMQNVHNPIIIDQNYCPDHRGCPDKNSGVRISEVTYSDIHGSSATPVAVNFDCSASNPCTGIGLQNIKLTYGGAAAESCCKHADGEASAVSEGLYPAFNSRCQNPVARDNARLLTTYLPFLVAVATVSSLSLLLDASLVFSRKAVILDGFLEEQRRSKSRIRWASGRRCGGRRDQPESQPWPGGALVDGGAGHSGARIN</sequence>
<keyword evidence="18" id="KW-1185">Reference proteome</keyword>
<evidence type="ECO:0000256" key="6">
    <source>
        <dbReference type="ARBA" id="ARBA00023295"/>
    </source>
</evidence>
<evidence type="ECO:0000256" key="5">
    <source>
        <dbReference type="ARBA" id="ARBA00022801"/>
    </source>
</evidence>
<comment type="similarity">
    <text evidence="2 14">Belongs to the glycosyl hydrolase 28 family.</text>
</comment>
<dbReference type="InterPro" id="IPR000743">
    <property type="entry name" value="Glyco_hydro_28"/>
</dbReference>
<evidence type="ECO:0000256" key="1">
    <source>
        <dbReference type="ARBA" id="ARBA00004191"/>
    </source>
</evidence>
<dbReference type="SUPFAM" id="SSF51126">
    <property type="entry name" value="Pectin lyase-like"/>
    <property type="match status" value="1"/>
</dbReference>
<gene>
    <name evidence="17" type="ORF">ZIOFF_049790</name>
</gene>
<dbReference type="AlphaFoldDB" id="A0A8J5FF96"/>
<feature type="signal peptide" evidence="16">
    <location>
        <begin position="1"/>
        <end position="21"/>
    </location>
</feature>
<feature type="chain" id="PRO_5035153830" description="Exopolygalacturonase" evidence="16">
    <location>
        <begin position="22"/>
        <end position="491"/>
    </location>
</feature>
<protein>
    <recommendedName>
        <fullName evidence="12">Exopolygalacturonase</fullName>
        <ecNumber evidence="8">3.2.1.67</ecNumber>
    </recommendedName>
    <alternativeName>
        <fullName evidence="9">Galacturan 1,4-alpha-galacturonidase</fullName>
    </alternativeName>
    <alternativeName>
        <fullName evidence="13">Pectinase</fullName>
    </alternativeName>
</protein>
<evidence type="ECO:0000313" key="18">
    <source>
        <dbReference type="Proteomes" id="UP000734854"/>
    </source>
</evidence>
<evidence type="ECO:0000256" key="8">
    <source>
        <dbReference type="ARBA" id="ARBA00038933"/>
    </source>
</evidence>
<comment type="function">
    <text evidence="11">May function in depolymerizing pectin during pollen development, germination, and tube growth. Acts as an exo-polygalacturonase.</text>
</comment>
<evidence type="ECO:0000256" key="13">
    <source>
        <dbReference type="ARBA" id="ARBA00083621"/>
    </source>
</evidence>
<evidence type="ECO:0000256" key="15">
    <source>
        <dbReference type="SAM" id="MobiDB-lite"/>
    </source>
</evidence>
<evidence type="ECO:0000313" key="17">
    <source>
        <dbReference type="EMBL" id="KAG6488547.1"/>
    </source>
</evidence>
<evidence type="ECO:0000256" key="10">
    <source>
        <dbReference type="ARBA" id="ARBA00048766"/>
    </source>
</evidence>